<evidence type="ECO:0000259" key="4">
    <source>
        <dbReference type="PROSITE" id="PS51718"/>
    </source>
</evidence>
<dbReference type="InterPro" id="IPR000375">
    <property type="entry name" value="Dynamin_stalk"/>
</dbReference>
<dbReference type="Proteomes" id="UP000770015">
    <property type="component" value="Unassembled WGS sequence"/>
</dbReference>
<dbReference type="EMBL" id="JAGSXJ010000014">
    <property type="protein sequence ID" value="KAH6685727.1"/>
    <property type="molecule type" value="Genomic_DNA"/>
</dbReference>
<dbReference type="InterPro" id="IPR030381">
    <property type="entry name" value="G_DYNAMIN_dom"/>
</dbReference>
<dbReference type="Pfam" id="PF00350">
    <property type="entry name" value="Dynamin_N"/>
    <property type="match status" value="1"/>
</dbReference>
<protein>
    <submittedName>
        <fullName evidence="5">Interferon-induced GTP-binding protein Mx1</fullName>
    </submittedName>
</protein>
<keyword evidence="2" id="KW-0342">GTP-binding</keyword>
<dbReference type="GO" id="GO:0006897">
    <property type="term" value="P:endocytosis"/>
    <property type="evidence" value="ECO:0007669"/>
    <property type="project" value="TreeGrafter"/>
</dbReference>
<dbReference type="InterPro" id="IPR001401">
    <property type="entry name" value="Dynamin_GTPase"/>
</dbReference>
<dbReference type="GO" id="GO:0016559">
    <property type="term" value="P:peroxisome fission"/>
    <property type="evidence" value="ECO:0007669"/>
    <property type="project" value="TreeGrafter"/>
</dbReference>
<keyword evidence="6" id="KW-1185">Reference proteome</keyword>
<dbReference type="PROSITE" id="PS51718">
    <property type="entry name" value="G_DYNAMIN_2"/>
    <property type="match status" value="1"/>
</dbReference>
<dbReference type="GO" id="GO:0005874">
    <property type="term" value="C:microtubule"/>
    <property type="evidence" value="ECO:0007669"/>
    <property type="project" value="TreeGrafter"/>
</dbReference>
<evidence type="ECO:0000313" key="6">
    <source>
        <dbReference type="Proteomes" id="UP000770015"/>
    </source>
</evidence>
<feature type="domain" description="GED" evidence="3">
    <location>
        <begin position="625"/>
        <end position="715"/>
    </location>
</feature>
<proteinExistence type="predicted"/>
<keyword evidence="1" id="KW-0547">Nucleotide-binding</keyword>
<evidence type="ECO:0000256" key="2">
    <source>
        <dbReference type="ARBA" id="ARBA00023134"/>
    </source>
</evidence>
<dbReference type="InterPro" id="IPR003130">
    <property type="entry name" value="GED"/>
</dbReference>
<dbReference type="PANTHER" id="PTHR11566:SF215">
    <property type="entry name" value="DYNAMIN GTPASE"/>
    <property type="match status" value="1"/>
</dbReference>
<dbReference type="InterPro" id="IPR022812">
    <property type="entry name" value="Dynamin"/>
</dbReference>
<dbReference type="GO" id="GO:0005739">
    <property type="term" value="C:mitochondrion"/>
    <property type="evidence" value="ECO:0007669"/>
    <property type="project" value="TreeGrafter"/>
</dbReference>
<dbReference type="PANTHER" id="PTHR11566">
    <property type="entry name" value="DYNAMIN"/>
    <property type="match status" value="1"/>
</dbReference>
<dbReference type="AlphaFoldDB" id="A0A9P9AAT5"/>
<dbReference type="SUPFAM" id="SSF52540">
    <property type="entry name" value="P-loop containing nucleoside triphosphate hydrolases"/>
    <property type="match status" value="1"/>
</dbReference>
<dbReference type="GO" id="GO:0048312">
    <property type="term" value="P:intracellular distribution of mitochondria"/>
    <property type="evidence" value="ECO:0007669"/>
    <property type="project" value="TreeGrafter"/>
</dbReference>
<dbReference type="GO" id="GO:0003924">
    <property type="term" value="F:GTPase activity"/>
    <property type="evidence" value="ECO:0007669"/>
    <property type="project" value="InterPro"/>
</dbReference>
<dbReference type="Pfam" id="PF02212">
    <property type="entry name" value="GED"/>
    <property type="match status" value="1"/>
</dbReference>
<organism evidence="5 6">
    <name type="scientific">Plectosphaerella plurivora</name>
    <dbReference type="NCBI Taxonomy" id="936078"/>
    <lineage>
        <taxon>Eukaryota</taxon>
        <taxon>Fungi</taxon>
        <taxon>Dikarya</taxon>
        <taxon>Ascomycota</taxon>
        <taxon>Pezizomycotina</taxon>
        <taxon>Sordariomycetes</taxon>
        <taxon>Hypocreomycetidae</taxon>
        <taxon>Glomerellales</taxon>
        <taxon>Plectosphaerellaceae</taxon>
        <taxon>Plectosphaerella</taxon>
    </lineage>
</organism>
<dbReference type="InterPro" id="IPR020850">
    <property type="entry name" value="GED_dom"/>
</dbReference>
<dbReference type="InterPro" id="IPR027417">
    <property type="entry name" value="P-loop_NTPase"/>
</dbReference>
<dbReference type="SMART" id="SM00053">
    <property type="entry name" value="DYNc"/>
    <property type="match status" value="1"/>
</dbReference>
<evidence type="ECO:0000259" key="3">
    <source>
        <dbReference type="PROSITE" id="PS51388"/>
    </source>
</evidence>
<sequence length="715" mass="80195">MSDSCKTTGDDQPAGALGDEVYVKIIDKLRELGIAEMVSLPQLVVVGDQSSGKSSVLESLTGFAFPRAPGLCTRYVTQITCRRDDISGTDISIIPGPNSSDERIEALGLFKRSLLPGGLNLADVFLEANEIMGIRMGDGEDDENASLKTFSEDILKIEISGPQQQHLTVIDVPGIFRTATEGLTTESDIELVKNMVTKYIKDSRTIILAVIPCNQDIATQEILKLAKEVDPEGIRTMGVLTKPDLVPERSMQQMVCDLVQGRRQTLRLGYYVVKNRGSDDHDWSKSKRNMEEVNFFAKSPWTTLQSTGRVGTLALSVALSRLLRGLTKKEFKNVAMEIRKLLDHSLKENEALGPGRSDAASQRQYLGKISTDFQQMARCARQADYNHDSFSTGKDLRLITIIRHLNDDFKKSCWDSGHTWIFEGAKKSTTPTDYKSDGEDCPFELHDILEEFDFECPDPDDGEDLMFHIEKIHKNSRGPEIGTFNTHILGAVFREQSSKWQPLVLRHTSRAIVAVHKFLLTALEELCVDDAVREQIWSLLLREKLHATYERAMAHALFLLEVERGGVPATVDDSFEAKVLEYRSARTEETLGNAIADYDSGPWPTTKEQLKQNVNKTIDSQCNVRNEIHDVLRSYYTVAMGRIIDSVCQQVVFHFLLNGKGSPLSIFCPELIMSLSDVQLAAIASEDELVFEKRERLGREIEKLRKAVDELRFVV</sequence>
<evidence type="ECO:0000313" key="5">
    <source>
        <dbReference type="EMBL" id="KAH6685727.1"/>
    </source>
</evidence>
<comment type="caution">
    <text evidence="5">The sequence shown here is derived from an EMBL/GenBank/DDBJ whole genome shotgun (WGS) entry which is preliminary data.</text>
</comment>
<name>A0A9P9AAT5_9PEZI</name>
<dbReference type="GO" id="GO:0005525">
    <property type="term" value="F:GTP binding"/>
    <property type="evidence" value="ECO:0007669"/>
    <property type="project" value="InterPro"/>
</dbReference>
<dbReference type="PRINTS" id="PR00195">
    <property type="entry name" value="DYNAMIN"/>
</dbReference>
<dbReference type="Pfam" id="PF01031">
    <property type="entry name" value="Dynamin_M"/>
    <property type="match status" value="1"/>
</dbReference>
<dbReference type="OrthoDB" id="415706at2759"/>
<feature type="domain" description="Dynamin-type G" evidence="4">
    <location>
        <begin position="37"/>
        <end position="332"/>
    </location>
</feature>
<dbReference type="PROSITE" id="PS51388">
    <property type="entry name" value="GED"/>
    <property type="match status" value="1"/>
</dbReference>
<dbReference type="GO" id="GO:0016020">
    <property type="term" value="C:membrane"/>
    <property type="evidence" value="ECO:0007669"/>
    <property type="project" value="TreeGrafter"/>
</dbReference>
<gene>
    <name evidence="5" type="ORF">F5X68DRAFT_16653</name>
</gene>
<dbReference type="Gene3D" id="3.40.50.300">
    <property type="entry name" value="P-loop containing nucleotide triphosphate hydrolases"/>
    <property type="match status" value="1"/>
</dbReference>
<dbReference type="CDD" id="cd08771">
    <property type="entry name" value="DLP_1"/>
    <property type="match status" value="1"/>
</dbReference>
<reference evidence="5" key="1">
    <citation type="journal article" date="2021" name="Nat. Commun.">
        <title>Genetic determinants of endophytism in the Arabidopsis root mycobiome.</title>
        <authorList>
            <person name="Mesny F."/>
            <person name="Miyauchi S."/>
            <person name="Thiergart T."/>
            <person name="Pickel B."/>
            <person name="Atanasova L."/>
            <person name="Karlsson M."/>
            <person name="Huettel B."/>
            <person name="Barry K.W."/>
            <person name="Haridas S."/>
            <person name="Chen C."/>
            <person name="Bauer D."/>
            <person name="Andreopoulos W."/>
            <person name="Pangilinan J."/>
            <person name="LaButti K."/>
            <person name="Riley R."/>
            <person name="Lipzen A."/>
            <person name="Clum A."/>
            <person name="Drula E."/>
            <person name="Henrissat B."/>
            <person name="Kohler A."/>
            <person name="Grigoriev I.V."/>
            <person name="Martin F.M."/>
            <person name="Hacquard S."/>
        </authorList>
    </citation>
    <scope>NUCLEOTIDE SEQUENCE</scope>
    <source>
        <strain evidence="5">MPI-SDFR-AT-0117</strain>
    </source>
</reference>
<dbReference type="GO" id="GO:0008017">
    <property type="term" value="F:microtubule binding"/>
    <property type="evidence" value="ECO:0007669"/>
    <property type="project" value="TreeGrafter"/>
</dbReference>
<dbReference type="GO" id="GO:0000266">
    <property type="term" value="P:mitochondrial fission"/>
    <property type="evidence" value="ECO:0007669"/>
    <property type="project" value="TreeGrafter"/>
</dbReference>
<dbReference type="InterPro" id="IPR045063">
    <property type="entry name" value="Dynamin_N"/>
</dbReference>
<accession>A0A9P9AAT5</accession>
<evidence type="ECO:0000256" key="1">
    <source>
        <dbReference type="ARBA" id="ARBA00022741"/>
    </source>
</evidence>